<name>A0A4R6IAB6_9MOLU</name>
<keyword evidence="4" id="KW-1185">Reference proteome</keyword>
<proteinExistence type="predicted"/>
<reference evidence="3 4" key="1">
    <citation type="submission" date="2019-03" db="EMBL/GenBank/DDBJ databases">
        <title>Genomic Encyclopedia of Archaeal and Bacterial Type Strains, Phase II (KMG-II): from individual species to whole genera.</title>
        <authorList>
            <person name="Goeker M."/>
        </authorList>
    </citation>
    <scope>NUCLEOTIDE SEQUENCE [LARGE SCALE GENOMIC DNA]</scope>
    <source>
        <strain evidence="3 4">ATCC 700618</strain>
    </source>
</reference>
<dbReference type="Proteomes" id="UP000295518">
    <property type="component" value="Unassembled WGS sequence"/>
</dbReference>
<evidence type="ECO:0000256" key="1">
    <source>
        <dbReference type="SAM" id="Coils"/>
    </source>
</evidence>
<evidence type="ECO:0000313" key="4">
    <source>
        <dbReference type="Proteomes" id="UP000295518"/>
    </source>
</evidence>
<sequence length="1847" mass="207115">MKKIPTWGKYLVAAAALSAGVGAIVGGVAIYNAVNQKYPNNSDAKTNASPDVINYSQTELANYFVDPINELPVAIMNKAGTEVKLVESNFDILSKYEDVSVSTMSYAEFNSHYIKTYNNETPIQIVKIGPLFFKNYYTEVIAPTEFYDYVEWFKNDVAWGPDVITMNSFSILKNVVLNGNNITLGAHSNANKENAQIVFYPDSFFGSLPLYSTIGGQSNAGDKLLQQLNKNFMNTDELNSYLKNVNLMNALANLKANADAMDTATFRNIQFLNLFKDLDVYLYLESDGVSGYGIKHLILAGQTQEEATKFFNENYPDLTFDSSKLIKTKLSTISIDSANNGDNIVDSDVVSTSKLNLTFTNDESSFSSKISIGDFAFDKVNTERLFALEKIQDTITSKFVNFRYIANIGQYIGDTIQIYEDGSLLRFFDSALSASNVLGTSYSAANLTSFIIKNLTLANKILTVELEATTNSETKKTYTFKADATSQSELDLIDDFSRAIKYIRHINPYTIKSEVETRKDNKPYREFSLFNQVYDGLIDKVQRQYPHLLKSFEGEHLVKKINDQGEMEFSIETGSYKGLATSDRISFLYLLQATDPNFKGVGAEFLKYVGAHEYGHHTTLQNIKDVAETENAVLGGISTRAGMSYESFYNRDVFNLYLKARTSKIDFKLENITRDGSGAFPAFSWIDNNGNEVVEDTKMVFGSEDDSDIFTTLSNKQRRFLQDFEGLQEAANLRGLKLSDLFLLNAIDFHSGTLNPSISGKAKYFTYDENGKPKFVLASVENAKSFLKDGQGNPIQFDEENSPIIVTVKKDEEGNNTDVIESINIFNKDGSPIISTPVGQSLSAADLEIISQVHSTINRLVEIDYSNNGWNTSSTFLIDQPTIALTSEDPAGIYQKATKDYFVKYFSDNPDIENTYTGWIRTQSSTENVAALRADRNYDFRKAPHTAVIWNDLELEGFSKLVVDIGLQLAVHDTTGNLYYWTNYNSVLNFVNGGQLASVNGIRNAQIANYSSIDSYFANPNTVNGKIYYDQRDLIKELLNGIIPMPFVNILNRNTMFFESRSTTGVPGSTMPIILKGATNRYTSIDINKGALNSETNGTTLAVFDSFTNSSFSNLRDAIEFLSLDFTKISYDAATSTVNYDIAYVETKFDLTKLLQAYKTNIDKLVTDGIVLETEKNEFLTNIENKQFLANFVMGLYRNSAFNVYVKNAELGENFDFLYNYTNPIFGFKSVENQDITQSGTINGSTIKAAFQKQFDANNITSDYSKKMRIFDYFTFSGALVYADDIFAPASLEKAFINPQILTKPSSDALAYNVDRINTDISQIFTDYVYTIAEALTRDYIQITYAPDKKDLHNLPTYLSGASEANTGFEYFLDPSSTKIWSSSQSKFAGSANNKPNTLSAIEVSNAFSQLSPVKNPDSFKTLNTEWLDLVNSARQVTKDGAAALIPLVQAYDNALKAYTENQANIAALAEIAKAENEQKELQKVIDESITKYTNEKAEVDAKIATLDDGQEKIKLQVDSLNLAAYITLLNTKMSNEILPTEDQNTVSRYNTLKTLKETELAKLSTKSITDALAAIVKISSTADYSNYRSAVQNLFNNVSKQANKLSQLSSFNTDGSNTIIRSSYFGIVNSLNNGFFKDRWQKEVVDWQIYDDNGMSIKDDSLRIKNLQNETVTNRAEATWMYLLRSKGVGDRTITGIYRNKDTDSNVMWGFVTKEQAEKITHLAFENEKDGTVKYLKVNFNNTSNLFYYQEQSNPSSKKTLEDEGYRSWISDYGVFAKYNDALLIPDSSYKIYFVDENKNELKNYLTIGSRTVISENGKTERQSPTKIKLNEKGELIFYLVDQFNL</sequence>
<feature type="coiled-coil region" evidence="1">
    <location>
        <begin position="1465"/>
        <end position="1492"/>
    </location>
</feature>
<organism evidence="3 4">
    <name type="scientific">Mycoplasma testudineum</name>
    <dbReference type="NCBI Taxonomy" id="244584"/>
    <lineage>
        <taxon>Bacteria</taxon>
        <taxon>Bacillati</taxon>
        <taxon>Mycoplasmatota</taxon>
        <taxon>Mollicutes</taxon>
        <taxon>Mycoplasmataceae</taxon>
        <taxon>Mycoplasma</taxon>
    </lineage>
</organism>
<keyword evidence="2" id="KW-0472">Membrane</keyword>
<dbReference type="OrthoDB" id="403891at2"/>
<evidence type="ECO:0000313" key="3">
    <source>
        <dbReference type="EMBL" id="TDO19130.1"/>
    </source>
</evidence>
<keyword evidence="1" id="KW-0175">Coiled coil</keyword>
<feature type="transmembrane region" description="Helical" evidence="2">
    <location>
        <begin position="12"/>
        <end position="34"/>
    </location>
</feature>
<gene>
    <name evidence="3" type="ORF">EI74_0779</name>
</gene>
<comment type="caution">
    <text evidence="3">The sequence shown here is derived from an EMBL/GenBank/DDBJ whole genome shotgun (WGS) entry which is preliminary data.</text>
</comment>
<dbReference type="EMBL" id="SNWN01000015">
    <property type="protein sequence ID" value="TDO19130.1"/>
    <property type="molecule type" value="Genomic_DNA"/>
</dbReference>
<evidence type="ECO:0000256" key="2">
    <source>
        <dbReference type="SAM" id="Phobius"/>
    </source>
</evidence>
<dbReference type="NCBIfam" id="NF012210">
    <property type="entry name" value="PDxFFG"/>
    <property type="match status" value="1"/>
</dbReference>
<accession>A0A4R6IAB6</accession>
<dbReference type="RefSeq" id="WP_133509998.1">
    <property type="nucleotide sequence ID" value="NZ_NNCE01000007.1"/>
</dbReference>
<evidence type="ECO:0008006" key="5">
    <source>
        <dbReference type="Google" id="ProtNLM"/>
    </source>
</evidence>
<keyword evidence="2" id="KW-0812">Transmembrane</keyword>
<keyword evidence="2" id="KW-1133">Transmembrane helix</keyword>
<protein>
    <recommendedName>
        <fullName evidence="5">PDxFFG protein</fullName>
    </recommendedName>
</protein>